<evidence type="ECO:0000256" key="1">
    <source>
        <dbReference type="SAM" id="MobiDB-lite"/>
    </source>
</evidence>
<dbReference type="EMBL" id="GISG01215775">
    <property type="protein sequence ID" value="MBA4662412.1"/>
    <property type="molecule type" value="Transcribed_RNA"/>
</dbReference>
<keyword evidence="2" id="KW-0812">Transmembrane</keyword>
<accession>A0A7C9A8V1</accession>
<keyword evidence="2" id="KW-0472">Membrane</keyword>
<dbReference type="PANTHER" id="PTHR31170">
    <property type="entry name" value="BNAC04G53230D PROTEIN"/>
    <property type="match status" value="1"/>
</dbReference>
<sequence length="440" mass="51276">MHLRFMSSNSYRKRKRGSVGQMEGGIHQLANSIRTKFDELPPLSSKCCIYKVPRPLRIVNVDAYKPCLISIGPLHYGVRRLRRMQEQKLRYVQNFLRRNEEKTLRDYLRAIKGWEKEARDYYIECSNLSSNEFVQMVLLDACFVIEFFVNWRLDTLDENDRIFGKPSLEHVIRRDLLLIENQLPFFVLQGLYDLVFDDVSCQRELPFVDLTSEVLVGETELPKKLKGHEILHFVDFMRAYYLPSQPRDQKYTSSQSIDWNFCPGVGDLHDAGVKFVMSKSDSLLDIKFENGVLEIPRLEVEDHTEALLLNLSAFEQCHYHFDSYIVDYILLMDVLITTLKDVDILISGGTMSNALGNNDDVARIFNTICREATYDASKFYYADLCRRLTAYSQTRWNRWKATLKHDYFSNPWTIISVVAAIVLLILTVVQTYCCIASLKR</sequence>
<keyword evidence="2" id="KW-1133">Transmembrane helix</keyword>
<name>A0A7C9A8V1_OPUST</name>
<dbReference type="AlphaFoldDB" id="A0A7C9A8V1"/>
<evidence type="ECO:0000313" key="3">
    <source>
        <dbReference type="EMBL" id="MBA4662412.1"/>
    </source>
</evidence>
<dbReference type="PANTHER" id="PTHR31170:SF25">
    <property type="entry name" value="BNAA09G04570D PROTEIN"/>
    <property type="match status" value="1"/>
</dbReference>
<evidence type="ECO:0000256" key="2">
    <source>
        <dbReference type="SAM" id="Phobius"/>
    </source>
</evidence>
<reference evidence="3" key="1">
    <citation type="journal article" date="2013" name="J. Plant Res.">
        <title>Effect of fungi and light on seed germination of three Opuntia species from semiarid lands of central Mexico.</title>
        <authorList>
            <person name="Delgado-Sanchez P."/>
            <person name="Jimenez-Bremont J.F."/>
            <person name="Guerrero-Gonzalez Mde L."/>
            <person name="Flores J."/>
        </authorList>
    </citation>
    <scope>NUCLEOTIDE SEQUENCE</scope>
    <source>
        <tissue evidence="3">Cladode</tissue>
    </source>
</reference>
<feature type="compositionally biased region" description="Polar residues" evidence="1">
    <location>
        <begin position="1"/>
        <end position="10"/>
    </location>
</feature>
<protein>
    <submittedName>
        <fullName evidence="3">Uncharacterized protein</fullName>
    </submittedName>
</protein>
<feature type="transmembrane region" description="Helical" evidence="2">
    <location>
        <begin position="412"/>
        <end position="435"/>
    </location>
</feature>
<organism evidence="3">
    <name type="scientific">Opuntia streptacantha</name>
    <name type="common">Prickly pear cactus</name>
    <name type="synonym">Opuntia cardona</name>
    <dbReference type="NCBI Taxonomy" id="393608"/>
    <lineage>
        <taxon>Eukaryota</taxon>
        <taxon>Viridiplantae</taxon>
        <taxon>Streptophyta</taxon>
        <taxon>Embryophyta</taxon>
        <taxon>Tracheophyta</taxon>
        <taxon>Spermatophyta</taxon>
        <taxon>Magnoliopsida</taxon>
        <taxon>eudicotyledons</taxon>
        <taxon>Gunneridae</taxon>
        <taxon>Pentapetalae</taxon>
        <taxon>Caryophyllales</taxon>
        <taxon>Cactineae</taxon>
        <taxon>Cactaceae</taxon>
        <taxon>Opuntioideae</taxon>
        <taxon>Opuntia</taxon>
    </lineage>
</organism>
<proteinExistence type="predicted"/>
<reference evidence="3" key="2">
    <citation type="submission" date="2020-07" db="EMBL/GenBank/DDBJ databases">
        <authorList>
            <person name="Vera ALvarez R."/>
            <person name="Arias-Moreno D.M."/>
            <person name="Jimenez-Jacinto V."/>
            <person name="Jimenez-Bremont J.F."/>
            <person name="Swaminathan K."/>
            <person name="Moose S.P."/>
            <person name="Guerrero-Gonzalez M.L."/>
            <person name="Marino-Ramirez L."/>
            <person name="Landsman D."/>
            <person name="Rodriguez-Kessler M."/>
            <person name="Delgado-Sanchez P."/>
        </authorList>
    </citation>
    <scope>NUCLEOTIDE SEQUENCE</scope>
    <source>
        <tissue evidence="3">Cladode</tissue>
    </source>
</reference>
<dbReference type="Pfam" id="PF03140">
    <property type="entry name" value="DUF247"/>
    <property type="match status" value="1"/>
</dbReference>
<dbReference type="InterPro" id="IPR004158">
    <property type="entry name" value="DUF247_pln"/>
</dbReference>
<feature type="region of interest" description="Disordered" evidence="1">
    <location>
        <begin position="1"/>
        <end position="20"/>
    </location>
</feature>